<dbReference type="AlphaFoldDB" id="A0A382N2F2"/>
<dbReference type="GO" id="GO:0004719">
    <property type="term" value="F:protein-L-isoaspartate (D-aspartate) O-methyltransferase activity"/>
    <property type="evidence" value="ECO:0007669"/>
    <property type="project" value="InterPro"/>
</dbReference>
<evidence type="ECO:0008006" key="3">
    <source>
        <dbReference type="Google" id="ProtNLM"/>
    </source>
</evidence>
<name>A0A382N2F2_9ZZZZ</name>
<evidence type="ECO:0000313" key="2">
    <source>
        <dbReference type="EMBL" id="SVC55256.1"/>
    </source>
</evidence>
<dbReference type="PANTHER" id="PTHR11579:SF18">
    <property type="entry name" value="PROTEIN-L-ISOASPARTATE O-METHYLTRANSFERASE"/>
    <property type="match status" value="1"/>
</dbReference>
<reference evidence="2" key="1">
    <citation type="submission" date="2018-05" db="EMBL/GenBank/DDBJ databases">
        <authorList>
            <person name="Lanie J.A."/>
            <person name="Ng W.-L."/>
            <person name="Kazmierczak K.M."/>
            <person name="Andrzejewski T.M."/>
            <person name="Davidsen T.M."/>
            <person name="Wayne K.J."/>
            <person name="Tettelin H."/>
            <person name="Glass J.I."/>
            <person name="Rusch D."/>
            <person name="Podicherti R."/>
            <person name="Tsui H.-C.T."/>
            <person name="Winkler M.E."/>
        </authorList>
    </citation>
    <scope>NUCLEOTIDE SEQUENCE</scope>
</reference>
<dbReference type="InterPro" id="IPR000682">
    <property type="entry name" value="PCMT"/>
</dbReference>
<sequence>MPDKYSGETARINMVNNQLLTNKLKDDRIAQALLSVPRENFVPKSLRGVAYLDEDIALSSDRILMEPMAFARILQAAEIASTDIVLDIACATGYSTAVLAQLAATVVGLETDEAAVAVAEEQLAALQIDNAAIVVGDLKAGCEEQGPYDCILINGAVEVLPAAYASQLAEGGRLVIIERKGRSSQAVLYANRDGLVSRRELFDAMAPILSGFQAANSFQF</sequence>
<proteinExistence type="inferred from homology"/>
<dbReference type="Gene3D" id="3.40.50.150">
    <property type="entry name" value="Vaccinia Virus protein VP39"/>
    <property type="match status" value="1"/>
</dbReference>
<dbReference type="CDD" id="cd02440">
    <property type="entry name" value="AdoMet_MTases"/>
    <property type="match status" value="1"/>
</dbReference>
<protein>
    <recommendedName>
        <fullName evidence="3">Protein-L-isoaspartate(D-aspartate) O-methyltransferase</fullName>
    </recommendedName>
</protein>
<dbReference type="Pfam" id="PF01135">
    <property type="entry name" value="PCMT"/>
    <property type="match status" value="1"/>
</dbReference>
<comment type="similarity">
    <text evidence="1">Belongs to the methyltransferase superfamily. L-isoaspartyl/D-aspartyl protein methyltransferase family.</text>
</comment>
<dbReference type="InterPro" id="IPR029063">
    <property type="entry name" value="SAM-dependent_MTases_sf"/>
</dbReference>
<gene>
    <name evidence="2" type="ORF">METZ01_LOCUS308110</name>
</gene>
<dbReference type="GO" id="GO:0005737">
    <property type="term" value="C:cytoplasm"/>
    <property type="evidence" value="ECO:0007669"/>
    <property type="project" value="TreeGrafter"/>
</dbReference>
<organism evidence="2">
    <name type="scientific">marine metagenome</name>
    <dbReference type="NCBI Taxonomy" id="408172"/>
    <lineage>
        <taxon>unclassified sequences</taxon>
        <taxon>metagenomes</taxon>
        <taxon>ecological metagenomes</taxon>
    </lineage>
</organism>
<evidence type="ECO:0000256" key="1">
    <source>
        <dbReference type="ARBA" id="ARBA00005369"/>
    </source>
</evidence>
<dbReference type="SUPFAM" id="SSF53335">
    <property type="entry name" value="S-adenosyl-L-methionine-dependent methyltransferases"/>
    <property type="match status" value="1"/>
</dbReference>
<dbReference type="PANTHER" id="PTHR11579">
    <property type="entry name" value="PROTEIN-L-ISOASPARTATE O-METHYLTRANSFERASE"/>
    <property type="match status" value="1"/>
</dbReference>
<dbReference type="EMBL" id="UINC01097502">
    <property type="protein sequence ID" value="SVC55256.1"/>
    <property type="molecule type" value="Genomic_DNA"/>
</dbReference>
<accession>A0A382N2F2</accession>